<keyword evidence="3" id="KW-0812">Transmembrane</keyword>
<protein>
    <recommendedName>
        <fullName evidence="4">Peptidase S8/S53 domain-containing protein</fullName>
    </recommendedName>
</protein>
<organism evidence="5 6">
    <name type="scientific">Kitasatospora saccharophila</name>
    <dbReference type="NCBI Taxonomy" id="407973"/>
    <lineage>
        <taxon>Bacteria</taxon>
        <taxon>Bacillati</taxon>
        <taxon>Actinomycetota</taxon>
        <taxon>Actinomycetes</taxon>
        <taxon>Kitasatosporales</taxon>
        <taxon>Streptomycetaceae</taxon>
        <taxon>Kitasatospora</taxon>
    </lineage>
</organism>
<keyword evidence="3" id="KW-0472">Membrane</keyword>
<feature type="region of interest" description="Disordered" evidence="2">
    <location>
        <begin position="84"/>
        <end position="130"/>
    </location>
</feature>
<dbReference type="PROSITE" id="PS51892">
    <property type="entry name" value="SUBTILASE"/>
    <property type="match status" value="1"/>
</dbReference>
<sequence>MTAAPTSTGPCSNSYCIASGTSDATAYVSAAAALVFAKYPELTPGQVAERLVKTAAAPAGASQLPCLRYGYGVVRPYEALTANVPAGSPQGPPAAGAGTGATPSVTVGTPGDSGSGAGTGSGGLSSPGAVSGIKQPLSGSSSPLIVGATGALAVLLVVVVALTVANGRKRRRPRSNSSRTGRRSRRLLCLPIRAAVGSRPCSGEM</sequence>
<feature type="transmembrane region" description="Helical" evidence="3">
    <location>
        <begin position="144"/>
        <end position="165"/>
    </location>
</feature>
<comment type="caution">
    <text evidence="5">The sequence shown here is derived from an EMBL/GenBank/DDBJ whole genome shotgun (WGS) entry which is preliminary data.</text>
</comment>
<gene>
    <name evidence="5" type="ORF">GCM10009759_16260</name>
</gene>
<dbReference type="InterPro" id="IPR000209">
    <property type="entry name" value="Peptidase_S8/S53_dom"/>
</dbReference>
<accession>A0ABN2WGT9</accession>
<dbReference type="Pfam" id="PF00082">
    <property type="entry name" value="Peptidase_S8"/>
    <property type="match status" value="1"/>
</dbReference>
<evidence type="ECO:0000256" key="3">
    <source>
        <dbReference type="SAM" id="Phobius"/>
    </source>
</evidence>
<reference evidence="5 6" key="1">
    <citation type="journal article" date="2019" name="Int. J. Syst. Evol. Microbiol.">
        <title>The Global Catalogue of Microorganisms (GCM) 10K type strain sequencing project: providing services to taxonomists for standard genome sequencing and annotation.</title>
        <authorList>
            <consortium name="The Broad Institute Genomics Platform"/>
            <consortium name="The Broad Institute Genome Sequencing Center for Infectious Disease"/>
            <person name="Wu L."/>
            <person name="Ma J."/>
        </authorList>
    </citation>
    <scope>NUCLEOTIDE SEQUENCE [LARGE SCALE GENOMIC DNA]</scope>
    <source>
        <strain evidence="5 6">JCM 14559</strain>
    </source>
</reference>
<name>A0ABN2WGT9_9ACTN</name>
<comment type="caution">
    <text evidence="1">Lacks conserved residue(s) required for the propagation of feature annotation.</text>
</comment>
<feature type="domain" description="Peptidase S8/S53" evidence="4">
    <location>
        <begin position="4"/>
        <end position="72"/>
    </location>
</feature>
<evidence type="ECO:0000313" key="6">
    <source>
        <dbReference type="Proteomes" id="UP001500897"/>
    </source>
</evidence>
<dbReference type="SUPFAM" id="SSF52743">
    <property type="entry name" value="Subtilisin-like"/>
    <property type="match status" value="1"/>
</dbReference>
<feature type="compositionally biased region" description="Low complexity" evidence="2">
    <location>
        <begin position="84"/>
        <end position="110"/>
    </location>
</feature>
<keyword evidence="3" id="KW-1133">Transmembrane helix</keyword>
<dbReference type="EMBL" id="BAAANS010000008">
    <property type="protein sequence ID" value="GAA2091543.1"/>
    <property type="molecule type" value="Genomic_DNA"/>
</dbReference>
<proteinExistence type="inferred from homology"/>
<dbReference type="Gene3D" id="3.40.50.200">
    <property type="entry name" value="Peptidase S8/S53 domain"/>
    <property type="match status" value="1"/>
</dbReference>
<feature type="compositionally biased region" description="Gly residues" evidence="2">
    <location>
        <begin position="111"/>
        <end position="125"/>
    </location>
</feature>
<evidence type="ECO:0000259" key="4">
    <source>
        <dbReference type="Pfam" id="PF00082"/>
    </source>
</evidence>
<evidence type="ECO:0000256" key="2">
    <source>
        <dbReference type="SAM" id="MobiDB-lite"/>
    </source>
</evidence>
<evidence type="ECO:0000313" key="5">
    <source>
        <dbReference type="EMBL" id="GAA2091543.1"/>
    </source>
</evidence>
<keyword evidence="6" id="KW-1185">Reference proteome</keyword>
<dbReference type="InterPro" id="IPR036852">
    <property type="entry name" value="Peptidase_S8/S53_dom_sf"/>
</dbReference>
<comment type="similarity">
    <text evidence="1">Belongs to the peptidase S8 family.</text>
</comment>
<dbReference type="Proteomes" id="UP001500897">
    <property type="component" value="Unassembled WGS sequence"/>
</dbReference>
<evidence type="ECO:0000256" key="1">
    <source>
        <dbReference type="PROSITE-ProRule" id="PRU01240"/>
    </source>
</evidence>